<gene>
    <name evidence="12" type="ORF">Ctaglu_37770</name>
</gene>
<dbReference type="CDD" id="cd01335">
    <property type="entry name" value="Radical_SAM"/>
    <property type="match status" value="1"/>
</dbReference>
<dbReference type="InterPro" id="IPR040074">
    <property type="entry name" value="BssD/PflA/YjjW"/>
</dbReference>
<dbReference type="PANTHER" id="PTHR30352">
    <property type="entry name" value="PYRUVATE FORMATE-LYASE-ACTIVATING ENZYME"/>
    <property type="match status" value="1"/>
</dbReference>
<comment type="cofactor">
    <cofactor evidence="1">
        <name>[4Fe-4S] cluster</name>
        <dbReference type="ChEBI" id="CHEBI:49883"/>
    </cofactor>
</comment>
<keyword evidence="8" id="KW-0411">Iron-sulfur</keyword>
<evidence type="ECO:0000256" key="1">
    <source>
        <dbReference type="ARBA" id="ARBA00001966"/>
    </source>
</evidence>
<comment type="similarity">
    <text evidence="2">Belongs to the organic radical-activating enzymes family.</text>
</comment>
<keyword evidence="4" id="KW-0949">S-adenosyl-L-methionine</keyword>
<evidence type="ECO:0000313" key="13">
    <source>
        <dbReference type="Proteomes" id="UP000287872"/>
    </source>
</evidence>
<evidence type="ECO:0000313" key="12">
    <source>
        <dbReference type="EMBL" id="GCD12154.1"/>
    </source>
</evidence>
<dbReference type="PROSITE" id="PS00198">
    <property type="entry name" value="4FE4S_FER_1"/>
    <property type="match status" value="1"/>
</dbReference>
<dbReference type="EMBL" id="BHYK01000027">
    <property type="protein sequence ID" value="GCD12154.1"/>
    <property type="molecule type" value="Genomic_DNA"/>
</dbReference>
<dbReference type="AlphaFoldDB" id="A0A401URJ9"/>
<evidence type="ECO:0000256" key="9">
    <source>
        <dbReference type="ARBA" id="ARBA00047365"/>
    </source>
</evidence>
<dbReference type="PIRSF" id="PIRSF000371">
    <property type="entry name" value="PFL_act_enz"/>
    <property type="match status" value="1"/>
</dbReference>
<name>A0A401URJ9_9CLOT</name>
<dbReference type="SUPFAM" id="SSF54862">
    <property type="entry name" value="4Fe-4S ferredoxins"/>
    <property type="match status" value="1"/>
</dbReference>
<evidence type="ECO:0000256" key="8">
    <source>
        <dbReference type="ARBA" id="ARBA00023014"/>
    </source>
</evidence>
<dbReference type="InterPro" id="IPR012839">
    <property type="entry name" value="Organic_radical_activase"/>
</dbReference>
<dbReference type="NCBIfam" id="TIGR02494">
    <property type="entry name" value="PFLE_PFLC"/>
    <property type="match status" value="1"/>
</dbReference>
<dbReference type="GO" id="GO:0051539">
    <property type="term" value="F:4 iron, 4 sulfur cluster binding"/>
    <property type="evidence" value="ECO:0007669"/>
    <property type="project" value="UniProtKB-KW"/>
</dbReference>
<dbReference type="PROSITE" id="PS51379">
    <property type="entry name" value="4FE4S_FER_2"/>
    <property type="match status" value="2"/>
</dbReference>
<dbReference type="SFLD" id="SFLDG01118">
    <property type="entry name" value="activating_enzymes__group_2"/>
    <property type="match status" value="1"/>
</dbReference>
<sequence length="309" mass="34438">MLIKKINYEQKGIIFNMQRFSIHDGPGIRTIVFFKGCPLKCDWCSNPESQDPLVQIMFNEKNCNGCKKCEKKCPVGAIDMLRPGRIDREKCTGCGECAENCYPGGLVKSGEETTVEKVINELKKESIQFRRSGGGVTLSGGELLMQPEFAIELLKACKARGWHTAIETTGYTSEAVIDKLIPLVDLVLLDIKHLDDEKHKKYVHVSNERIVKNAKKISALGAELIIRVPVIPGFNCDEKSISDIAKFAKSLNGVQHIDLLPYHKLGANKYENLGLDYIMGQEIKTPDEATMNKFKKIVEEFGLECSIGG</sequence>
<evidence type="ECO:0000256" key="3">
    <source>
        <dbReference type="ARBA" id="ARBA00022485"/>
    </source>
</evidence>
<dbReference type="SFLD" id="SFLDG01066">
    <property type="entry name" value="organic_radical-activating_enz"/>
    <property type="match status" value="1"/>
</dbReference>
<keyword evidence="7" id="KW-0408">Iron</keyword>
<dbReference type="InterPro" id="IPR034457">
    <property type="entry name" value="Organic_radical-activating"/>
</dbReference>
<dbReference type="InterPro" id="IPR017900">
    <property type="entry name" value="4Fe4S_Fe_S_CS"/>
</dbReference>
<evidence type="ECO:0000256" key="6">
    <source>
        <dbReference type="ARBA" id="ARBA00023002"/>
    </source>
</evidence>
<evidence type="ECO:0000256" key="5">
    <source>
        <dbReference type="ARBA" id="ARBA00022723"/>
    </source>
</evidence>
<evidence type="ECO:0000256" key="7">
    <source>
        <dbReference type="ARBA" id="ARBA00023004"/>
    </source>
</evidence>
<dbReference type="InterPro" id="IPR001989">
    <property type="entry name" value="Radical_activat_CS"/>
</dbReference>
<dbReference type="SFLD" id="SFLDS00029">
    <property type="entry name" value="Radical_SAM"/>
    <property type="match status" value="1"/>
</dbReference>
<dbReference type="GO" id="GO:0016491">
    <property type="term" value="F:oxidoreductase activity"/>
    <property type="evidence" value="ECO:0007669"/>
    <property type="project" value="UniProtKB-KW"/>
</dbReference>
<accession>A0A401URJ9</accession>
<organism evidence="12 13">
    <name type="scientific">Clostridium tagluense</name>
    <dbReference type="NCBI Taxonomy" id="360422"/>
    <lineage>
        <taxon>Bacteria</taxon>
        <taxon>Bacillati</taxon>
        <taxon>Bacillota</taxon>
        <taxon>Clostridia</taxon>
        <taxon>Eubacteriales</taxon>
        <taxon>Clostridiaceae</taxon>
        <taxon>Clostridium</taxon>
    </lineage>
</organism>
<dbReference type="RefSeq" id="WP_125004613.1">
    <property type="nucleotide sequence ID" value="NZ_BHYK01000027.1"/>
</dbReference>
<feature type="domain" description="Radical SAM core" evidence="11">
    <location>
        <begin position="23"/>
        <end position="300"/>
    </location>
</feature>
<dbReference type="InterPro" id="IPR058240">
    <property type="entry name" value="rSAM_sf"/>
</dbReference>
<dbReference type="InterPro" id="IPR013785">
    <property type="entry name" value="Aldolase_TIM"/>
</dbReference>
<evidence type="ECO:0000256" key="4">
    <source>
        <dbReference type="ARBA" id="ARBA00022691"/>
    </source>
</evidence>
<dbReference type="Proteomes" id="UP000287872">
    <property type="component" value="Unassembled WGS sequence"/>
</dbReference>
<dbReference type="OrthoDB" id="9782387at2"/>
<protein>
    <submittedName>
        <fullName evidence="12">Glycyl-radical enzyme activating protein</fullName>
    </submittedName>
</protein>
<comment type="catalytic activity">
    <reaction evidence="9">
        <text>glycyl-[protein] + reduced [flavodoxin] + S-adenosyl-L-methionine = glycin-2-yl radical-[protein] + semiquinone [flavodoxin] + 5'-deoxyadenosine + L-methionine + H(+)</text>
        <dbReference type="Rhea" id="RHEA:61976"/>
        <dbReference type="Rhea" id="RHEA-COMP:10622"/>
        <dbReference type="Rhea" id="RHEA-COMP:14480"/>
        <dbReference type="Rhea" id="RHEA-COMP:15993"/>
        <dbReference type="Rhea" id="RHEA-COMP:15994"/>
        <dbReference type="ChEBI" id="CHEBI:15378"/>
        <dbReference type="ChEBI" id="CHEBI:17319"/>
        <dbReference type="ChEBI" id="CHEBI:29947"/>
        <dbReference type="ChEBI" id="CHEBI:32722"/>
        <dbReference type="ChEBI" id="CHEBI:57618"/>
        <dbReference type="ChEBI" id="CHEBI:57844"/>
        <dbReference type="ChEBI" id="CHEBI:59789"/>
        <dbReference type="ChEBI" id="CHEBI:140311"/>
    </reaction>
</comment>
<evidence type="ECO:0000259" key="11">
    <source>
        <dbReference type="PROSITE" id="PS51918"/>
    </source>
</evidence>
<keyword evidence="6" id="KW-0560">Oxidoreductase</keyword>
<evidence type="ECO:0000256" key="2">
    <source>
        <dbReference type="ARBA" id="ARBA00009777"/>
    </source>
</evidence>
<keyword evidence="13" id="KW-1185">Reference proteome</keyword>
<dbReference type="GO" id="GO:0046872">
    <property type="term" value="F:metal ion binding"/>
    <property type="evidence" value="ECO:0007669"/>
    <property type="project" value="UniProtKB-KW"/>
</dbReference>
<feature type="domain" description="4Fe-4S ferredoxin-type" evidence="10">
    <location>
        <begin position="54"/>
        <end position="83"/>
    </location>
</feature>
<dbReference type="Pfam" id="PF00037">
    <property type="entry name" value="Fer4"/>
    <property type="match status" value="2"/>
</dbReference>
<feature type="domain" description="4Fe-4S ferredoxin-type" evidence="10">
    <location>
        <begin position="85"/>
        <end position="111"/>
    </location>
</feature>
<dbReference type="InterPro" id="IPR017896">
    <property type="entry name" value="4Fe4S_Fe-S-bd"/>
</dbReference>
<dbReference type="PROSITE" id="PS01087">
    <property type="entry name" value="RADICAL_ACTIVATING"/>
    <property type="match status" value="1"/>
</dbReference>
<dbReference type="Pfam" id="PF04055">
    <property type="entry name" value="Radical_SAM"/>
    <property type="match status" value="1"/>
</dbReference>
<dbReference type="SUPFAM" id="SSF102114">
    <property type="entry name" value="Radical SAM enzymes"/>
    <property type="match status" value="1"/>
</dbReference>
<evidence type="ECO:0000259" key="10">
    <source>
        <dbReference type="PROSITE" id="PS51379"/>
    </source>
</evidence>
<reference evidence="12 13" key="1">
    <citation type="submission" date="2018-11" db="EMBL/GenBank/DDBJ databases">
        <title>Genome sequencing and assembly of Clostridium tagluense strain A121.</title>
        <authorList>
            <person name="Murakami T."/>
            <person name="Segawa T."/>
            <person name="Shcherbakova V.A."/>
            <person name="Mori H."/>
            <person name="Yoshimura Y."/>
        </authorList>
    </citation>
    <scope>NUCLEOTIDE SEQUENCE [LARGE SCALE GENOMIC DNA]</scope>
    <source>
        <strain evidence="12 13">A121</strain>
    </source>
</reference>
<comment type="caution">
    <text evidence="12">The sequence shown here is derived from an EMBL/GenBank/DDBJ whole genome shotgun (WGS) entry which is preliminary data.</text>
</comment>
<dbReference type="Gene3D" id="3.20.20.70">
    <property type="entry name" value="Aldolase class I"/>
    <property type="match status" value="1"/>
</dbReference>
<dbReference type="InterPro" id="IPR007197">
    <property type="entry name" value="rSAM"/>
</dbReference>
<dbReference type="PROSITE" id="PS51918">
    <property type="entry name" value="RADICAL_SAM"/>
    <property type="match status" value="1"/>
</dbReference>
<keyword evidence="5" id="KW-0479">Metal-binding</keyword>
<dbReference type="PANTHER" id="PTHR30352:SF4">
    <property type="entry name" value="PYRUVATE FORMATE-LYASE 2-ACTIVATING ENZYME"/>
    <property type="match status" value="1"/>
</dbReference>
<keyword evidence="3" id="KW-0004">4Fe-4S</keyword>
<proteinExistence type="inferred from homology"/>
<dbReference type="Gene3D" id="3.30.70.20">
    <property type="match status" value="1"/>
</dbReference>